<evidence type="ECO:0000313" key="2">
    <source>
        <dbReference type="Proteomes" id="UP000006873"/>
    </source>
</evidence>
<reference key="1">
    <citation type="submission" date="2010-09" db="EMBL/GenBank/DDBJ databases">
        <authorList>
            <person name="Roh H."/>
            <person name="Ko H.-J."/>
            <person name="Kim D."/>
            <person name="Choi D.G."/>
            <person name="Park S."/>
            <person name="Kim S."/>
            <person name="Kim K.H."/>
            <person name="Chang I.S."/>
            <person name="Choi I.-G."/>
        </authorList>
    </citation>
    <scope>NUCLEOTIDE SEQUENCE</scope>
    <source>
        <strain>KIST612</strain>
    </source>
</reference>
<dbReference type="InterPro" id="IPR015797">
    <property type="entry name" value="NUDIX_hydrolase-like_dom_sf"/>
</dbReference>
<proteinExistence type="predicted"/>
<evidence type="ECO:0000313" key="1">
    <source>
        <dbReference type="EMBL" id="ADO37100.1"/>
    </source>
</evidence>
<keyword evidence="2" id="KW-1185">Reference proteome</keyword>
<dbReference type="SUPFAM" id="SSF55811">
    <property type="entry name" value="Nudix"/>
    <property type="match status" value="1"/>
</dbReference>
<accession>E3GMN7</accession>
<dbReference type="Proteomes" id="UP000006873">
    <property type="component" value="Chromosome"/>
</dbReference>
<dbReference type="KEGG" id="elm:ELI_2117"/>
<name>E3GMN7_9FIRM</name>
<dbReference type="EMBL" id="CP002273">
    <property type="protein sequence ID" value="ADO37100.1"/>
    <property type="molecule type" value="Genomic_DNA"/>
</dbReference>
<dbReference type="AlphaFoldDB" id="E3GMN7"/>
<reference evidence="1 2" key="2">
    <citation type="journal article" date="2011" name="J. Bacteriol.">
        <title>Complete genome sequence of a carbon monoxide-utilizing acetogen, Eubacterium limosum KIST612.</title>
        <authorList>
            <person name="Roh H."/>
            <person name="Ko H.J."/>
            <person name="Kim D."/>
            <person name="Choi D.G."/>
            <person name="Park S."/>
            <person name="Kim S."/>
            <person name="Chang I.S."/>
            <person name="Choi I.G."/>
        </authorList>
    </citation>
    <scope>NUCLEOTIDE SEQUENCE [LARGE SCALE GENOMIC DNA]</scope>
    <source>
        <strain evidence="1 2">KIST612</strain>
    </source>
</reference>
<sequence>MKERYKTPSAVFAIFFKNNQVLLQKRQNTGYMDGYYDFAASPRRTK</sequence>
<organism evidence="1 2">
    <name type="scientific">Eubacterium callanderi</name>
    <dbReference type="NCBI Taxonomy" id="53442"/>
    <lineage>
        <taxon>Bacteria</taxon>
        <taxon>Bacillati</taxon>
        <taxon>Bacillota</taxon>
        <taxon>Clostridia</taxon>
        <taxon>Eubacteriales</taxon>
        <taxon>Eubacteriaceae</taxon>
        <taxon>Eubacterium</taxon>
    </lineage>
</organism>
<dbReference type="HOGENOM" id="CLU_3183811_0_0_9"/>
<protein>
    <submittedName>
        <fullName evidence="1">Uncharacterized protein</fullName>
    </submittedName>
</protein>
<gene>
    <name evidence="1" type="ordered locus">ELI_2117</name>
</gene>